<keyword evidence="2" id="KW-1185">Reference proteome</keyword>
<accession>A0ACC1PBA9</accession>
<evidence type="ECO:0000313" key="2">
    <source>
        <dbReference type="Proteomes" id="UP001144978"/>
    </source>
</evidence>
<evidence type="ECO:0000313" key="1">
    <source>
        <dbReference type="EMBL" id="KAJ2989224.1"/>
    </source>
</evidence>
<dbReference type="EMBL" id="JANSHE010002830">
    <property type="protein sequence ID" value="KAJ2989224.1"/>
    <property type="molecule type" value="Genomic_DNA"/>
</dbReference>
<reference evidence="1" key="1">
    <citation type="submission" date="2022-08" db="EMBL/GenBank/DDBJ databases">
        <title>Genome Sequence of Pycnoporus sanguineus.</title>
        <authorList>
            <person name="Buettner E."/>
        </authorList>
    </citation>
    <scope>NUCLEOTIDE SEQUENCE</scope>
    <source>
        <strain evidence="1">CG-C14</strain>
    </source>
</reference>
<comment type="caution">
    <text evidence="1">The sequence shown here is derived from an EMBL/GenBank/DDBJ whole genome shotgun (WGS) entry which is preliminary data.</text>
</comment>
<gene>
    <name evidence="1" type="ORF">NUW54_g8851</name>
</gene>
<organism evidence="1 2">
    <name type="scientific">Trametes sanguinea</name>
    <dbReference type="NCBI Taxonomy" id="158606"/>
    <lineage>
        <taxon>Eukaryota</taxon>
        <taxon>Fungi</taxon>
        <taxon>Dikarya</taxon>
        <taxon>Basidiomycota</taxon>
        <taxon>Agaricomycotina</taxon>
        <taxon>Agaricomycetes</taxon>
        <taxon>Polyporales</taxon>
        <taxon>Polyporaceae</taxon>
        <taxon>Trametes</taxon>
    </lineage>
</organism>
<sequence>MRESERRGRKVQLTLWKVPLANEEESATKETRTPTTGSYLTRPDAAVRQFLGTPKIRVEHDVGDAANSAVQDYLRSLSKRSTRIAEAIGKRRTNQSS</sequence>
<name>A0ACC1PBA9_9APHY</name>
<dbReference type="Proteomes" id="UP001144978">
    <property type="component" value="Unassembled WGS sequence"/>
</dbReference>
<protein>
    <submittedName>
        <fullName evidence="1">Uncharacterized protein</fullName>
    </submittedName>
</protein>
<proteinExistence type="predicted"/>